<keyword evidence="3" id="KW-1185">Reference proteome</keyword>
<dbReference type="AlphaFoldDB" id="A0A1Q2MGQ1"/>
<dbReference type="STRING" id="1851148.SMSP2_02239"/>
<evidence type="ECO:0000313" key="2">
    <source>
        <dbReference type="EMBL" id="AQQ71860.1"/>
    </source>
</evidence>
<gene>
    <name evidence="2" type="ORF">SMSP2_02239</name>
</gene>
<protein>
    <recommendedName>
        <fullName evidence="1">Ice-binding protein C-terminal domain-containing protein</fullName>
    </recommendedName>
</protein>
<dbReference type="InterPro" id="IPR013424">
    <property type="entry name" value="Ice-binding_C"/>
</dbReference>
<proteinExistence type="predicted"/>
<dbReference type="Proteomes" id="UP000188181">
    <property type="component" value="Chromosome"/>
</dbReference>
<reference evidence="3" key="1">
    <citation type="submission" date="2017-02" db="EMBL/GenBank/DDBJ databases">
        <title>Comparative genomics and description of representatives of a novel lineage of planctomycetes thriving in anoxic sediments.</title>
        <authorList>
            <person name="Spring S."/>
            <person name="Bunk B."/>
            <person name="Sproer C."/>
        </authorList>
    </citation>
    <scope>NUCLEOTIDE SEQUENCE [LARGE SCALE GENOMIC DNA]</scope>
    <source>
        <strain evidence="3">SM-Chi-D1</strain>
    </source>
</reference>
<organism evidence="2 3">
    <name type="scientific">Limihaloglobus sulfuriphilus</name>
    <dbReference type="NCBI Taxonomy" id="1851148"/>
    <lineage>
        <taxon>Bacteria</taxon>
        <taxon>Pseudomonadati</taxon>
        <taxon>Planctomycetota</taxon>
        <taxon>Phycisphaerae</taxon>
        <taxon>Sedimentisphaerales</taxon>
        <taxon>Sedimentisphaeraceae</taxon>
        <taxon>Limihaloglobus</taxon>
    </lineage>
</organism>
<dbReference type="EMBL" id="CP019646">
    <property type="protein sequence ID" value="AQQ71860.1"/>
    <property type="molecule type" value="Genomic_DNA"/>
</dbReference>
<dbReference type="Pfam" id="PF07589">
    <property type="entry name" value="PEP-CTERM"/>
    <property type="match status" value="1"/>
</dbReference>
<name>A0A1Q2MGQ1_9BACT</name>
<dbReference type="OrthoDB" id="255678at2"/>
<dbReference type="NCBIfam" id="TIGR02595">
    <property type="entry name" value="PEP_CTERM"/>
    <property type="match status" value="1"/>
</dbReference>
<dbReference type="RefSeq" id="WP_146684041.1">
    <property type="nucleotide sequence ID" value="NZ_CP019646.1"/>
</dbReference>
<dbReference type="KEGG" id="pbas:SMSP2_02239"/>
<feature type="domain" description="Ice-binding protein C-terminal" evidence="1">
    <location>
        <begin position="264"/>
        <end position="285"/>
    </location>
</feature>
<sequence length="286" mass="30211" precursor="true">MRKSERNLFMAAVVMAVLCVSNIWAAALMSESFEYELGELAGNDGGIGWGGAWTMTDPDGTATVVEGLSFSDYQVSGNAARITMTSNDGFADAIARRAVGINVTSGDLWVSFLYAQPDAPLASVASRTASIRHGLKLRMKPKNSGSQGVAVDYGAGAAASGGWNVQSGETFMMVTRFADLGQATGGEATMWVLSESHYDQIKAGGITVEELIAVHALAPSAPHSNRTLTTDDFVNMLVADSSNTSFSAVFDELNYGASLSDVVVPEPTTMLMFGFGMTGVFLKRKK</sequence>
<accession>A0A1Q2MGQ1</accession>
<evidence type="ECO:0000313" key="3">
    <source>
        <dbReference type="Proteomes" id="UP000188181"/>
    </source>
</evidence>
<evidence type="ECO:0000259" key="1">
    <source>
        <dbReference type="Pfam" id="PF07589"/>
    </source>
</evidence>